<dbReference type="InterPro" id="IPR036097">
    <property type="entry name" value="HisK_dim/P_sf"/>
</dbReference>
<dbReference type="InterPro" id="IPR011044">
    <property type="entry name" value="Quino_amine_DH_bsu"/>
</dbReference>
<dbReference type="Pfam" id="PF07495">
    <property type="entry name" value="Y_Y_Y"/>
    <property type="match status" value="1"/>
</dbReference>
<evidence type="ECO:0000256" key="7">
    <source>
        <dbReference type="ARBA" id="ARBA00022840"/>
    </source>
</evidence>
<dbReference type="Pfam" id="PF00512">
    <property type="entry name" value="HisKA"/>
    <property type="match status" value="1"/>
</dbReference>
<dbReference type="InterPro" id="IPR003594">
    <property type="entry name" value="HATPase_dom"/>
</dbReference>
<sequence>MNSRQYYFFQFVFLALNCLAFVAAAENSIQFYNLNEEYGISIRETNQVCEDDDGFIWISSKVGIVRYSRDDIRTYQLPYDSEDIITVRMEYTNHTLYAYTNNGQVFEYNEIQDRFDLITNITKQLENPHVTINKMLVDSTGTIWEASTFGLMSFNHEEGLNIYFNNQNIHYIEWLDNHRFLYGIDGSLGIFDINTLNAKEYYRFPEGSNFYISYIEFDKAENTLWLGTFGDGLYCLKEENSRQQLLPIPDIPNQPIQAISPISESSFLVGVDGQGVWEVDKNSFEVIAVYKDDSDNPNSLKGNGVYDIFCDRNQRVWICTYSGGVSFFDQASSSVVTKISHSVNNPNSLVNNDVNSVIEDRNGNLWFATNNGVSFWNTKTNNWRSFYHNKEQHAQVFLALYEDSFGRIWAGSYSSGIYILDGNTGKELRHLSQENKMGDFAGDFVFNMLEDQQGDIWIGGVRGDLIRYNYKSDTFQSYPDYTIYLILEYGPDKLLMGTTYGLLLFDKITGNHEVLVEGFVVSDLYLSEDMVWIATNGNGVIRYNLNNKSTQYYTIDNGLPSNFVNTIEYAKGYYWIGTELGLCRLNEADQTVLTFNSLLYLSNVSFNQDAHYTLKNGDLIMGSNNGALMFDPDDLKFMPEDGQIYVQDISVSGRSIREIEDLKPEVPINELKEINLKYFQNTISLELIPLGVTSPGAKFSWKIDGLDEEWSKPVDNRILSYSNIPYGTYTIHLRMVDNSITGVIAERQIKVQIVPPFWKTIWFNILVLLFVAGLGIFSIYFYVDRLKKKHSEEKIRFFANTAHDIRTSLTLVNGPIEELNKESGLSDKGSNYLHLATEQVHRLSKVVTQLLDFQKVDIGKERMAFTSVDIVKMVEDRVMMFESHAKSRGIDLVFKANCRKFETSVDERMIQKVIDNLISNGIKYSNPNSRVKVKLKCAASKWTIEVKDNGIGITKKAQKMLFREYYRGDNAINSKIVGSGIGLLLVKNYVTLHGGKVTCESQSNVGSTFTVTIPLINKDDSARKKETTRQSADKNLFKPSKINPVTEKQAVAKRGNKMTVLIVEDHEYLREFLQSAMQDQFNVYMAEDGEMAWDMIQKQHPDLIVSDIMMPKMDGFTLCEKVKSNFLTAHIPVILLTALAGKAQQLHGLGIGADDYLTKPFDVTLLQQRIKSILKNREIVRNKALKLTNADEEPILLENELNDKFLKRMIEVVTDNMDNSQFSKNEFAASMNVSPSLLYKKIKALTDQSPTDFIKTIRLNHARDLLHSKKYTITEVSELCGFSSVGYFSTVFRKHFGKSPTQMIE</sequence>
<dbReference type="InterPro" id="IPR003661">
    <property type="entry name" value="HisK_dim/P_dom"/>
</dbReference>
<keyword evidence="8" id="KW-0902">Two-component regulatory system</keyword>
<dbReference type="KEGG" id="drc:G0Q07_10275"/>
<dbReference type="Pfam" id="PF02518">
    <property type="entry name" value="HATPase_c"/>
    <property type="match status" value="1"/>
</dbReference>
<dbReference type="SMART" id="SM00342">
    <property type="entry name" value="HTH_ARAC"/>
    <property type="match status" value="1"/>
</dbReference>
<reference evidence="18 19" key="1">
    <citation type="submission" date="2020-02" db="EMBL/GenBank/DDBJ databases">
        <title>Genome sequencing for Draconibacterium sp. strain M1.</title>
        <authorList>
            <person name="Park S.-J."/>
        </authorList>
    </citation>
    <scope>NUCLEOTIDE SEQUENCE [LARGE SCALE GENOMIC DNA]</scope>
    <source>
        <strain evidence="18 19">M1</strain>
    </source>
</reference>
<evidence type="ECO:0000259" key="17">
    <source>
        <dbReference type="PROSITE" id="PS50110"/>
    </source>
</evidence>
<dbReference type="CDD" id="cd00082">
    <property type="entry name" value="HisKA"/>
    <property type="match status" value="1"/>
</dbReference>
<dbReference type="GO" id="GO:0000155">
    <property type="term" value="F:phosphorelay sensor kinase activity"/>
    <property type="evidence" value="ECO:0007669"/>
    <property type="project" value="InterPro"/>
</dbReference>
<dbReference type="Proteomes" id="UP000474630">
    <property type="component" value="Chromosome"/>
</dbReference>
<keyword evidence="3 12" id="KW-0597">Phosphoprotein</keyword>
<evidence type="ECO:0000256" key="9">
    <source>
        <dbReference type="ARBA" id="ARBA00023015"/>
    </source>
</evidence>
<dbReference type="InterPro" id="IPR036890">
    <property type="entry name" value="HATPase_C_sf"/>
</dbReference>
<dbReference type="Gene3D" id="2.60.40.10">
    <property type="entry name" value="Immunoglobulins"/>
    <property type="match status" value="1"/>
</dbReference>
<feature type="transmembrane region" description="Helical" evidence="13">
    <location>
        <begin position="761"/>
        <end position="783"/>
    </location>
</feature>
<dbReference type="SUPFAM" id="SSF101898">
    <property type="entry name" value="NHL repeat"/>
    <property type="match status" value="1"/>
</dbReference>
<feature type="modified residue" description="4-aspartylphosphate" evidence="12">
    <location>
        <position position="1107"/>
    </location>
</feature>
<dbReference type="PROSITE" id="PS01124">
    <property type="entry name" value="HTH_ARAC_FAMILY_2"/>
    <property type="match status" value="1"/>
</dbReference>
<dbReference type="EC" id="2.7.13.3" evidence="2"/>
<keyword evidence="19" id="KW-1185">Reference proteome</keyword>
<dbReference type="InterPro" id="IPR011006">
    <property type="entry name" value="CheY-like_superfamily"/>
</dbReference>
<accession>A0A6C0REX4</accession>
<dbReference type="InterPro" id="IPR013783">
    <property type="entry name" value="Ig-like_fold"/>
</dbReference>
<dbReference type="SUPFAM" id="SSF47384">
    <property type="entry name" value="Homodimeric domain of signal transducing histidine kinase"/>
    <property type="match status" value="1"/>
</dbReference>
<keyword evidence="14" id="KW-0732">Signal</keyword>
<dbReference type="PROSITE" id="PS50110">
    <property type="entry name" value="RESPONSE_REGULATORY"/>
    <property type="match status" value="1"/>
</dbReference>
<comment type="catalytic activity">
    <reaction evidence="1">
        <text>ATP + protein L-histidine = ADP + protein N-phospho-L-histidine.</text>
        <dbReference type="EC" id="2.7.13.3"/>
    </reaction>
</comment>
<dbReference type="Pfam" id="PF07494">
    <property type="entry name" value="Reg_prop"/>
    <property type="match status" value="2"/>
</dbReference>
<name>A0A6C0REX4_9BACT</name>
<dbReference type="EMBL" id="CP048409">
    <property type="protein sequence ID" value="QIA08083.1"/>
    <property type="molecule type" value="Genomic_DNA"/>
</dbReference>
<dbReference type="GO" id="GO:0003700">
    <property type="term" value="F:DNA-binding transcription factor activity"/>
    <property type="evidence" value="ECO:0007669"/>
    <property type="project" value="InterPro"/>
</dbReference>
<evidence type="ECO:0000256" key="5">
    <source>
        <dbReference type="ARBA" id="ARBA00022741"/>
    </source>
</evidence>
<dbReference type="SUPFAM" id="SSF63829">
    <property type="entry name" value="Calcium-dependent phosphotriesterase"/>
    <property type="match status" value="1"/>
</dbReference>
<dbReference type="PROSITE" id="PS50109">
    <property type="entry name" value="HIS_KIN"/>
    <property type="match status" value="1"/>
</dbReference>
<keyword evidence="13" id="KW-0472">Membrane</keyword>
<dbReference type="Gene3D" id="3.30.565.10">
    <property type="entry name" value="Histidine kinase-like ATPase, C-terminal domain"/>
    <property type="match status" value="1"/>
</dbReference>
<dbReference type="InterPro" id="IPR011110">
    <property type="entry name" value="Reg_prop"/>
</dbReference>
<dbReference type="InterPro" id="IPR001789">
    <property type="entry name" value="Sig_transdc_resp-reg_receiver"/>
</dbReference>
<evidence type="ECO:0000259" key="15">
    <source>
        <dbReference type="PROSITE" id="PS01124"/>
    </source>
</evidence>
<dbReference type="Pfam" id="PF12833">
    <property type="entry name" value="HTH_18"/>
    <property type="match status" value="1"/>
</dbReference>
<evidence type="ECO:0000256" key="12">
    <source>
        <dbReference type="PROSITE-ProRule" id="PRU00169"/>
    </source>
</evidence>
<dbReference type="InterPro" id="IPR004358">
    <property type="entry name" value="Sig_transdc_His_kin-like_C"/>
</dbReference>
<evidence type="ECO:0000256" key="6">
    <source>
        <dbReference type="ARBA" id="ARBA00022777"/>
    </source>
</evidence>
<keyword evidence="7" id="KW-0067">ATP-binding</keyword>
<keyword evidence="11" id="KW-0804">Transcription</keyword>
<keyword evidence="13" id="KW-0812">Transmembrane</keyword>
<feature type="domain" description="Response regulatory" evidence="17">
    <location>
        <begin position="1059"/>
        <end position="1174"/>
    </location>
</feature>
<dbReference type="Gene3D" id="3.40.50.2300">
    <property type="match status" value="1"/>
</dbReference>
<evidence type="ECO:0000313" key="19">
    <source>
        <dbReference type="Proteomes" id="UP000474630"/>
    </source>
</evidence>
<dbReference type="CDD" id="cd00075">
    <property type="entry name" value="HATPase"/>
    <property type="match status" value="1"/>
</dbReference>
<dbReference type="InterPro" id="IPR005467">
    <property type="entry name" value="His_kinase_dom"/>
</dbReference>
<dbReference type="SMART" id="SM00388">
    <property type="entry name" value="HisKA"/>
    <property type="match status" value="1"/>
</dbReference>
<evidence type="ECO:0000256" key="3">
    <source>
        <dbReference type="ARBA" id="ARBA00022553"/>
    </source>
</evidence>
<dbReference type="Gene3D" id="1.10.287.130">
    <property type="match status" value="1"/>
</dbReference>
<organism evidence="18 19">
    <name type="scientific">Draconibacterium halophilum</name>
    <dbReference type="NCBI Taxonomy" id="2706887"/>
    <lineage>
        <taxon>Bacteria</taxon>
        <taxon>Pseudomonadati</taxon>
        <taxon>Bacteroidota</taxon>
        <taxon>Bacteroidia</taxon>
        <taxon>Marinilabiliales</taxon>
        <taxon>Prolixibacteraceae</taxon>
        <taxon>Draconibacterium</taxon>
    </lineage>
</organism>
<evidence type="ECO:0000256" key="8">
    <source>
        <dbReference type="ARBA" id="ARBA00023012"/>
    </source>
</evidence>
<keyword evidence="10" id="KW-0238">DNA-binding</keyword>
<dbReference type="FunFam" id="3.30.565.10:FF:000037">
    <property type="entry name" value="Hybrid sensor histidine kinase/response regulator"/>
    <property type="match status" value="1"/>
</dbReference>
<dbReference type="RefSeq" id="WP_163346004.1">
    <property type="nucleotide sequence ID" value="NZ_CP048409.1"/>
</dbReference>
<keyword evidence="9" id="KW-0805">Transcription regulation</keyword>
<dbReference type="InterPro" id="IPR015943">
    <property type="entry name" value="WD40/YVTN_repeat-like_dom_sf"/>
</dbReference>
<evidence type="ECO:0000256" key="11">
    <source>
        <dbReference type="ARBA" id="ARBA00023163"/>
    </source>
</evidence>
<protein>
    <recommendedName>
        <fullName evidence="2">histidine kinase</fullName>
        <ecNumber evidence="2">2.7.13.3</ecNumber>
    </recommendedName>
</protein>
<dbReference type="SUPFAM" id="SSF46689">
    <property type="entry name" value="Homeodomain-like"/>
    <property type="match status" value="1"/>
</dbReference>
<dbReference type="InterPro" id="IPR018060">
    <property type="entry name" value="HTH_AraC"/>
</dbReference>
<dbReference type="InterPro" id="IPR011123">
    <property type="entry name" value="Y_Y_Y"/>
</dbReference>
<dbReference type="GO" id="GO:0043565">
    <property type="term" value="F:sequence-specific DNA binding"/>
    <property type="evidence" value="ECO:0007669"/>
    <property type="project" value="InterPro"/>
</dbReference>
<feature type="chain" id="PRO_5025410860" description="histidine kinase" evidence="14">
    <location>
        <begin position="26"/>
        <end position="1305"/>
    </location>
</feature>
<dbReference type="SUPFAM" id="SSF50969">
    <property type="entry name" value="YVTN repeat-like/Quinoprotein amine dehydrogenase"/>
    <property type="match status" value="1"/>
</dbReference>
<feature type="domain" description="HTH araC/xylS-type" evidence="15">
    <location>
        <begin position="1207"/>
        <end position="1305"/>
    </location>
</feature>
<feature type="domain" description="Histidine kinase" evidence="16">
    <location>
        <begin position="800"/>
        <end position="1017"/>
    </location>
</feature>
<dbReference type="InterPro" id="IPR009057">
    <property type="entry name" value="Homeodomain-like_sf"/>
</dbReference>
<dbReference type="Gene3D" id="2.130.10.10">
    <property type="entry name" value="YVTN repeat-like/Quinoprotein amine dehydrogenase"/>
    <property type="match status" value="2"/>
</dbReference>
<dbReference type="SUPFAM" id="SSF55874">
    <property type="entry name" value="ATPase domain of HSP90 chaperone/DNA topoisomerase II/histidine kinase"/>
    <property type="match status" value="1"/>
</dbReference>
<dbReference type="PROSITE" id="PS00041">
    <property type="entry name" value="HTH_ARAC_FAMILY_1"/>
    <property type="match status" value="1"/>
</dbReference>
<dbReference type="Pfam" id="PF00072">
    <property type="entry name" value="Response_reg"/>
    <property type="match status" value="1"/>
</dbReference>
<dbReference type="SUPFAM" id="SSF52172">
    <property type="entry name" value="CheY-like"/>
    <property type="match status" value="1"/>
</dbReference>
<dbReference type="SMART" id="SM00387">
    <property type="entry name" value="HATPase_c"/>
    <property type="match status" value="1"/>
</dbReference>
<keyword evidence="13" id="KW-1133">Transmembrane helix</keyword>
<keyword evidence="6" id="KW-0418">Kinase</keyword>
<dbReference type="GO" id="GO:0005524">
    <property type="term" value="F:ATP binding"/>
    <property type="evidence" value="ECO:0007669"/>
    <property type="project" value="UniProtKB-KW"/>
</dbReference>
<evidence type="ECO:0000256" key="13">
    <source>
        <dbReference type="SAM" id="Phobius"/>
    </source>
</evidence>
<dbReference type="PRINTS" id="PR00344">
    <property type="entry name" value="BCTRLSENSOR"/>
</dbReference>
<evidence type="ECO:0000256" key="14">
    <source>
        <dbReference type="SAM" id="SignalP"/>
    </source>
</evidence>
<dbReference type="SMART" id="SM00448">
    <property type="entry name" value="REC"/>
    <property type="match status" value="1"/>
</dbReference>
<evidence type="ECO:0000256" key="2">
    <source>
        <dbReference type="ARBA" id="ARBA00012438"/>
    </source>
</evidence>
<keyword evidence="5" id="KW-0547">Nucleotide-binding</keyword>
<dbReference type="Gene3D" id="1.10.10.60">
    <property type="entry name" value="Homeodomain-like"/>
    <property type="match status" value="1"/>
</dbReference>
<gene>
    <name evidence="18" type="ORF">G0Q07_10275</name>
</gene>
<evidence type="ECO:0000256" key="4">
    <source>
        <dbReference type="ARBA" id="ARBA00022679"/>
    </source>
</evidence>
<dbReference type="PANTHER" id="PTHR43547:SF2">
    <property type="entry name" value="HYBRID SIGNAL TRANSDUCTION HISTIDINE KINASE C"/>
    <property type="match status" value="1"/>
</dbReference>
<feature type="signal peptide" evidence="14">
    <location>
        <begin position="1"/>
        <end position="25"/>
    </location>
</feature>
<evidence type="ECO:0000259" key="16">
    <source>
        <dbReference type="PROSITE" id="PS50109"/>
    </source>
</evidence>
<evidence type="ECO:0000256" key="10">
    <source>
        <dbReference type="ARBA" id="ARBA00023125"/>
    </source>
</evidence>
<evidence type="ECO:0000313" key="18">
    <source>
        <dbReference type="EMBL" id="QIA08083.1"/>
    </source>
</evidence>
<dbReference type="PANTHER" id="PTHR43547">
    <property type="entry name" value="TWO-COMPONENT HISTIDINE KINASE"/>
    <property type="match status" value="1"/>
</dbReference>
<evidence type="ECO:0000256" key="1">
    <source>
        <dbReference type="ARBA" id="ARBA00000085"/>
    </source>
</evidence>
<dbReference type="CDD" id="cd17574">
    <property type="entry name" value="REC_OmpR"/>
    <property type="match status" value="1"/>
</dbReference>
<dbReference type="InterPro" id="IPR018062">
    <property type="entry name" value="HTH_AraC-typ_CS"/>
</dbReference>
<keyword evidence="4" id="KW-0808">Transferase</keyword>
<proteinExistence type="predicted"/>